<protein>
    <submittedName>
        <fullName evidence="1">Uncharacterized protein</fullName>
    </submittedName>
</protein>
<dbReference type="EMBL" id="VSSQ01018606">
    <property type="protein sequence ID" value="MPM61940.1"/>
    <property type="molecule type" value="Genomic_DNA"/>
</dbReference>
<proteinExistence type="predicted"/>
<organism evidence="1">
    <name type="scientific">bioreactor metagenome</name>
    <dbReference type="NCBI Taxonomy" id="1076179"/>
    <lineage>
        <taxon>unclassified sequences</taxon>
        <taxon>metagenomes</taxon>
        <taxon>ecological metagenomes</taxon>
    </lineage>
</organism>
<accession>A0A645B906</accession>
<reference evidence="1" key="1">
    <citation type="submission" date="2019-08" db="EMBL/GenBank/DDBJ databases">
        <authorList>
            <person name="Kucharzyk K."/>
            <person name="Murdoch R.W."/>
            <person name="Higgins S."/>
            <person name="Loffler F."/>
        </authorList>
    </citation>
    <scope>NUCLEOTIDE SEQUENCE</scope>
</reference>
<name>A0A645B906_9ZZZZ</name>
<dbReference type="AlphaFoldDB" id="A0A645B906"/>
<gene>
    <name evidence="1" type="ORF">SDC9_108804</name>
</gene>
<comment type="caution">
    <text evidence="1">The sequence shown here is derived from an EMBL/GenBank/DDBJ whole genome shotgun (WGS) entry which is preliminary data.</text>
</comment>
<sequence length="107" mass="11745">MDMFLDGEYYATDGVNKVYHAGWCADVARYATRISNLNTFKPSGIYSFTSGANGAPCSYGILIHGAWNEYIGAPESGSDFSQIVIDLGTGIYRRSWVNGGWSGWRTI</sequence>
<evidence type="ECO:0000313" key="1">
    <source>
        <dbReference type="EMBL" id="MPM61940.1"/>
    </source>
</evidence>